<comment type="similarity">
    <text evidence="1">Belongs to the peptidase A1 family.</text>
</comment>
<dbReference type="Proteomes" id="UP001189429">
    <property type="component" value="Unassembled WGS sequence"/>
</dbReference>
<dbReference type="CDD" id="cd05471">
    <property type="entry name" value="pepsin_like"/>
    <property type="match status" value="1"/>
</dbReference>
<dbReference type="PANTHER" id="PTHR47966">
    <property type="entry name" value="BETA-SITE APP-CLEAVING ENZYME, ISOFORM A-RELATED"/>
    <property type="match status" value="1"/>
</dbReference>
<dbReference type="PROSITE" id="PS00141">
    <property type="entry name" value="ASP_PROTEASE"/>
    <property type="match status" value="1"/>
</dbReference>
<name>A0ABN9XGS2_9DINO</name>
<proteinExistence type="inferred from homology"/>
<accession>A0ABN9XGS2</accession>
<reference evidence="4" key="1">
    <citation type="submission" date="2023-10" db="EMBL/GenBank/DDBJ databases">
        <authorList>
            <person name="Chen Y."/>
            <person name="Shah S."/>
            <person name="Dougan E. K."/>
            <person name="Thang M."/>
            <person name="Chan C."/>
        </authorList>
    </citation>
    <scope>NUCLEOTIDE SEQUENCE [LARGE SCALE GENOMIC DNA]</scope>
</reference>
<dbReference type="InterPro" id="IPR033121">
    <property type="entry name" value="PEPTIDASE_A1"/>
</dbReference>
<gene>
    <name evidence="4" type="ORF">PCOR1329_LOCUS75391</name>
</gene>
<comment type="caution">
    <text evidence="4">The sequence shown here is derived from an EMBL/GenBank/DDBJ whole genome shotgun (WGS) entry which is preliminary data.</text>
</comment>
<feature type="region of interest" description="Disordered" evidence="2">
    <location>
        <begin position="309"/>
        <end position="347"/>
    </location>
</feature>
<feature type="compositionally biased region" description="Basic residues" evidence="2">
    <location>
        <begin position="338"/>
        <end position="347"/>
    </location>
</feature>
<feature type="domain" description="Peptidase A1" evidence="3">
    <location>
        <begin position="1"/>
        <end position="339"/>
    </location>
</feature>
<evidence type="ECO:0000256" key="1">
    <source>
        <dbReference type="ARBA" id="ARBA00007447"/>
    </source>
</evidence>
<dbReference type="InterPro" id="IPR001969">
    <property type="entry name" value="Aspartic_peptidase_AS"/>
</dbReference>
<dbReference type="InterPro" id="IPR021109">
    <property type="entry name" value="Peptidase_aspartic_dom_sf"/>
</dbReference>
<evidence type="ECO:0000259" key="3">
    <source>
        <dbReference type="PROSITE" id="PS51767"/>
    </source>
</evidence>
<dbReference type="PROSITE" id="PS51767">
    <property type="entry name" value="PEPTIDASE_A1"/>
    <property type="match status" value="1"/>
</dbReference>
<sequence>MPKSLAEVNSIPRNSCRFAACVAEDVGGFGVGSVSGNVVRDMICSASASEGRLELAAGSSGAACARMNLVVATELSPNPFGVFPFDGIIGLGLPPLSLTPEFGFFQAMRRAGVLRENKFSVWLAEGGDGSEIALGGMNQEQLASPVQWSPVVLPQQGHWQIEMLGFHVGNITLDICRQGGCRGVVDSGTSHIAIPSPHESDVVDLLTLDPEAVAAGDISGVRRRCRARELLGLAPGAARSGEPQTCRAAALGFPSDSTEASGAPRSPDCRHLDNYPTIIIELRDFNLTLYPEDGADKIGTSSAARGRSLGESAAGAAGPADGAPEAEGIDLPSPRPAAVRRPRATMRRSWRPAPLNQTALMVPRVPGSVADTPAGAHTTPMTSSRGTLQELSSFGEASEADGDCRSGCGTLGWAARLHDGCSWPRHLKNLSSSAALPEMLLVETPDYSEAESQILSPLDSMMQKAKRWHAFTRGVDSLYAA</sequence>
<dbReference type="InterPro" id="IPR001461">
    <property type="entry name" value="Aspartic_peptidase_A1"/>
</dbReference>
<evidence type="ECO:0000313" key="4">
    <source>
        <dbReference type="EMBL" id="CAK0897116.1"/>
    </source>
</evidence>
<dbReference type="InterPro" id="IPR034164">
    <property type="entry name" value="Pepsin-like_dom"/>
</dbReference>
<feature type="compositionally biased region" description="Low complexity" evidence="2">
    <location>
        <begin position="309"/>
        <end position="326"/>
    </location>
</feature>
<dbReference type="EMBL" id="CAUYUJ010020281">
    <property type="protein sequence ID" value="CAK0897116.1"/>
    <property type="molecule type" value="Genomic_DNA"/>
</dbReference>
<evidence type="ECO:0000256" key="2">
    <source>
        <dbReference type="SAM" id="MobiDB-lite"/>
    </source>
</evidence>
<organism evidence="4 5">
    <name type="scientific">Prorocentrum cordatum</name>
    <dbReference type="NCBI Taxonomy" id="2364126"/>
    <lineage>
        <taxon>Eukaryota</taxon>
        <taxon>Sar</taxon>
        <taxon>Alveolata</taxon>
        <taxon>Dinophyceae</taxon>
        <taxon>Prorocentrales</taxon>
        <taxon>Prorocentraceae</taxon>
        <taxon>Prorocentrum</taxon>
    </lineage>
</organism>
<dbReference type="Gene3D" id="2.40.70.10">
    <property type="entry name" value="Acid Proteases"/>
    <property type="match status" value="1"/>
</dbReference>
<keyword evidence="5" id="KW-1185">Reference proteome</keyword>
<evidence type="ECO:0000313" key="5">
    <source>
        <dbReference type="Proteomes" id="UP001189429"/>
    </source>
</evidence>
<dbReference type="SUPFAM" id="SSF50630">
    <property type="entry name" value="Acid proteases"/>
    <property type="match status" value="1"/>
</dbReference>
<dbReference type="Pfam" id="PF00026">
    <property type="entry name" value="Asp"/>
    <property type="match status" value="1"/>
</dbReference>
<protein>
    <recommendedName>
        <fullName evidence="3">Peptidase A1 domain-containing protein</fullName>
    </recommendedName>
</protein>